<evidence type="ECO:0000259" key="1">
    <source>
        <dbReference type="Pfam" id="PF06985"/>
    </source>
</evidence>
<dbReference type="AlphaFoldDB" id="A0A9P9DQT4"/>
<protein>
    <submittedName>
        <fullName evidence="2">Heterokaryon incompatibility protein</fullName>
    </submittedName>
</protein>
<dbReference type="OrthoDB" id="3548654at2759"/>
<sequence>MEDSTFATTYKYRPLESERHIRLLQILEVDDDATPRNPVYKIVHKELLSDGVSLEFEAVSYTWGDSKRVANLRFEDESGTIGLTENLNQALPFLCNHSTTKHLWIDQICINQVDQMERAHQVSVMHRIYKYATRVLIWLGPEDENIRICKRWCRALNDMLREHEISDKLIPDSPQYDSNMRYLMVRSSFTPVADNEPIFAPAIRAFWRRVWFTRGWIVQEFLLANESYFLAGDTQFSLLDLSDMTSVPDLEELGTKDQSWFSYNILMNLKLSPFTDPQPLRFLRIMYQAASEFAVSELGDRLYANLGLIEDNQFAPDYALSVKANFTRFAVFLAQTYGSLDFLSLWTANLDELLPNTPPELKGFPSWVPSWSCIPLSAPYRFATGCTRSVRLDIFWNAALGRKHIHDQVPDAAETGRLHVRGRIVDRVETISNTKFLRYYDADSEYLDGLVAQLKNDLLGLDHWTQIEMIDFLNVAASNGGKPAETAREILGHEVSPLMKEIKGWSSSNTGLAGCLTAGRGRKFVRTQKGRLGLAPYIGTKAMSENEGVEGSAIVVLHGCSVPLVLQRIGEEENEYSLVGDCYIGEIMKGEAVCWEEGNTETFILV</sequence>
<feature type="domain" description="Heterokaryon incompatibility" evidence="1">
    <location>
        <begin position="56"/>
        <end position="220"/>
    </location>
</feature>
<name>A0A9P9DQT4_9PLEO</name>
<dbReference type="PANTHER" id="PTHR24148">
    <property type="entry name" value="ANKYRIN REPEAT DOMAIN-CONTAINING PROTEIN 39 HOMOLOG-RELATED"/>
    <property type="match status" value="1"/>
</dbReference>
<dbReference type="EMBL" id="JAGMWT010000008">
    <property type="protein sequence ID" value="KAH7124104.1"/>
    <property type="molecule type" value="Genomic_DNA"/>
</dbReference>
<evidence type="ECO:0000313" key="2">
    <source>
        <dbReference type="EMBL" id="KAH7124104.1"/>
    </source>
</evidence>
<organism evidence="2 3">
    <name type="scientific">Dendryphion nanum</name>
    <dbReference type="NCBI Taxonomy" id="256645"/>
    <lineage>
        <taxon>Eukaryota</taxon>
        <taxon>Fungi</taxon>
        <taxon>Dikarya</taxon>
        <taxon>Ascomycota</taxon>
        <taxon>Pezizomycotina</taxon>
        <taxon>Dothideomycetes</taxon>
        <taxon>Pleosporomycetidae</taxon>
        <taxon>Pleosporales</taxon>
        <taxon>Torulaceae</taxon>
        <taxon>Dendryphion</taxon>
    </lineage>
</organism>
<dbReference type="InterPro" id="IPR052895">
    <property type="entry name" value="HetReg/Transcr_Mod"/>
</dbReference>
<proteinExistence type="predicted"/>
<gene>
    <name evidence="2" type="ORF">B0J11DRAFT_530698</name>
</gene>
<dbReference type="Pfam" id="PF06985">
    <property type="entry name" value="HET"/>
    <property type="match status" value="1"/>
</dbReference>
<comment type="caution">
    <text evidence="2">The sequence shown here is derived from an EMBL/GenBank/DDBJ whole genome shotgun (WGS) entry which is preliminary data.</text>
</comment>
<reference evidence="2" key="1">
    <citation type="journal article" date="2021" name="Nat. Commun.">
        <title>Genetic determinants of endophytism in the Arabidopsis root mycobiome.</title>
        <authorList>
            <person name="Mesny F."/>
            <person name="Miyauchi S."/>
            <person name="Thiergart T."/>
            <person name="Pickel B."/>
            <person name="Atanasova L."/>
            <person name="Karlsson M."/>
            <person name="Huettel B."/>
            <person name="Barry K.W."/>
            <person name="Haridas S."/>
            <person name="Chen C."/>
            <person name="Bauer D."/>
            <person name="Andreopoulos W."/>
            <person name="Pangilinan J."/>
            <person name="LaButti K."/>
            <person name="Riley R."/>
            <person name="Lipzen A."/>
            <person name="Clum A."/>
            <person name="Drula E."/>
            <person name="Henrissat B."/>
            <person name="Kohler A."/>
            <person name="Grigoriev I.V."/>
            <person name="Martin F.M."/>
            <person name="Hacquard S."/>
        </authorList>
    </citation>
    <scope>NUCLEOTIDE SEQUENCE</scope>
    <source>
        <strain evidence="2">MPI-CAGE-CH-0243</strain>
    </source>
</reference>
<dbReference type="Pfam" id="PF26639">
    <property type="entry name" value="Het-6_barrel"/>
    <property type="match status" value="1"/>
</dbReference>
<dbReference type="Proteomes" id="UP000700596">
    <property type="component" value="Unassembled WGS sequence"/>
</dbReference>
<accession>A0A9P9DQT4</accession>
<evidence type="ECO:0000313" key="3">
    <source>
        <dbReference type="Proteomes" id="UP000700596"/>
    </source>
</evidence>
<dbReference type="PANTHER" id="PTHR24148:SF73">
    <property type="entry name" value="HET DOMAIN PROTEIN (AFU_ORTHOLOGUE AFUA_8G01020)"/>
    <property type="match status" value="1"/>
</dbReference>
<dbReference type="InterPro" id="IPR010730">
    <property type="entry name" value="HET"/>
</dbReference>
<keyword evidence="3" id="KW-1185">Reference proteome</keyword>